<dbReference type="GO" id="GO:0000981">
    <property type="term" value="F:DNA-binding transcription factor activity, RNA polymerase II-specific"/>
    <property type="evidence" value="ECO:0007669"/>
    <property type="project" value="TreeGrafter"/>
</dbReference>
<evidence type="ECO:0000256" key="9">
    <source>
        <dbReference type="ARBA" id="ARBA00023015"/>
    </source>
</evidence>
<dbReference type="FunFam" id="3.30.160.60:FF:000358">
    <property type="entry name" value="zinc finger protein 24"/>
    <property type="match status" value="1"/>
</dbReference>
<feature type="domain" description="C2H2-type" evidence="16">
    <location>
        <begin position="402"/>
        <end position="429"/>
    </location>
</feature>
<evidence type="ECO:0000256" key="2">
    <source>
        <dbReference type="ARBA" id="ARBA00006991"/>
    </source>
</evidence>
<feature type="domain" description="C2H2-type" evidence="16">
    <location>
        <begin position="290"/>
        <end position="317"/>
    </location>
</feature>
<dbReference type="FunFam" id="3.30.160.60:FF:000446">
    <property type="entry name" value="Zinc finger protein"/>
    <property type="match status" value="1"/>
</dbReference>
<dbReference type="FunFam" id="3.30.160.60:FF:002343">
    <property type="entry name" value="Zinc finger protein 33A"/>
    <property type="match status" value="1"/>
</dbReference>
<feature type="domain" description="C2H2-type" evidence="16">
    <location>
        <begin position="374"/>
        <end position="401"/>
    </location>
</feature>
<dbReference type="GO" id="GO:0005634">
    <property type="term" value="C:nucleus"/>
    <property type="evidence" value="ECO:0007669"/>
    <property type="project" value="UniProtKB-SubCell"/>
</dbReference>
<evidence type="ECO:0000256" key="15">
    <source>
        <dbReference type="SAM" id="MobiDB-lite"/>
    </source>
</evidence>
<feature type="compositionally biased region" description="Basic and acidic residues" evidence="15">
    <location>
        <begin position="171"/>
        <end position="182"/>
    </location>
</feature>
<keyword evidence="9" id="KW-0805">Transcription regulation</keyword>
<evidence type="ECO:0000256" key="11">
    <source>
        <dbReference type="ARBA" id="ARBA00023163"/>
    </source>
</evidence>
<keyword evidence="5" id="KW-0677">Repeat</keyword>
<keyword evidence="6 13" id="KW-0863">Zinc-finger</keyword>
<keyword evidence="12" id="KW-0539">Nucleus</keyword>
<feature type="domain" description="C2H2-type" evidence="16">
    <location>
        <begin position="514"/>
        <end position="541"/>
    </location>
</feature>
<comment type="subcellular location">
    <subcellularLocation>
        <location evidence="1">Nucleus</location>
    </subcellularLocation>
</comment>
<dbReference type="GO" id="GO:0008270">
    <property type="term" value="F:zinc ion binding"/>
    <property type="evidence" value="ECO:0007669"/>
    <property type="project" value="UniProtKB-KW"/>
</dbReference>
<dbReference type="FunFam" id="3.30.160.60:FF:000870">
    <property type="entry name" value="zinc finger protein 197 isoform X1"/>
    <property type="match status" value="1"/>
</dbReference>
<dbReference type="PANTHER" id="PTHR23235">
    <property type="entry name" value="KRUEPPEL-LIKE TRANSCRIPTION FACTOR"/>
    <property type="match status" value="1"/>
</dbReference>
<feature type="domain" description="C2H2-type" evidence="16">
    <location>
        <begin position="318"/>
        <end position="345"/>
    </location>
</feature>
<dbReference type="GO" id="GO:0000978">
    <property type="term" value="F:RNA polymerase II cis-regulatory region sequence-specific DNA binding"/>
    <property type="evidence" value="ECO:0007669"/>
    <property type="project" value="TreeGrafter"/>
</dbReference>
<organism evidence="17 18">
    <name type="scientific">Mugilogobius chulae</name>
    <name type="common">yellowstripe goby</name>
    <dbReference type="NCBI Taxonomy" id="88201"/>
    <lineage>
        <taxon>Eukaryota</taxon>
        <taxon>Metazoa</taxon>
        <taxon>Chordata</taxon>
        <taxon>Craniata</taxon>
        <taxon>Vertebrata</taxon>
        <taxon>Euteleostomi</taxon>
        <taxon>Actinopterygii</taxon>
        <taxon>Neopterygii</taxon>
        <taxon>Teleostei</taxon>
        <taxon>Neoteleostei</taxon>
        <taxon>Acanthomorphata</taxon>
        <taxon>Gobiaria</taxon>
        <taxon>Gobiiformes</taxon>
        <taxon>Gobioidei</taxon>
        <taxon>Gobiidae</taxon>
        <taxon>Gobionellinae</taxon>
        <taxon>Mugilogobius</taxon>
    </lineage>
</organism>
<sequence length="769" mass="87524">MSAKLVLRALVQERLTAAAEEIIALYETALAEFEEELRRSKEENQRKQELLEAVLNPRVAVLRESVQIQPTSPGAGLNPGLNQDWRLHRHRLKRTRGTASQAGGRAAVSPGSVPTEECTAVCVKTEESSLLQQRQTELTEETLGEDFSTETHFHPKTERESSDTDNDDWEPFSRSEAAEDHNNPVPFLWNELLPETSAAESNGDVSGTAGRAEKNREKTQGEDFSTKLLLHLKTERESSDTDNDDDWGPFSRSEAAGKHNNPVQTRTNQQIKSEPEDESETAEETEENVFECSFCAKKYASKYSLLVHVRIHTGERPYSCAVCKKTFTRGCYLSAHMRTHTGEKPHSCLICLKTFREKSSYNQHLRVHTGERPYSCSTCKKSYAHKTNFLIHMRKHTGEKPYSCPTCKKTFINKCYLNSHLRVHTGERPYSCSTCKKTFTSKSVLNRHVTVHTEDRPFSCSMCGKTFARKSYVKTHVRTHTGEKPYSCSTCEKSFASKCELNGHAVVHEELKPYSCSTCERRFKRKTHLVSHMRTHTGEKPYSCSTCQKTFSTKTHLNRHLRTHTETALQVGALRVLVQERLTAAAEEIFALFERTIAEFEEELRRSKEENQKNKELLDAVLNPSVVLLRESVQIQPTSPGAGLNPGLNQDPETPQTQIKEEPEEQRVKQEEEQRPIPECTAAVCVNTEESSLLQQRQTELKEETQGEDFSTETIFTRRLRENLLTLTMMMTGNHSAVQELPEITTTQFRPEQELQLHKTLSKTSLNQR</sequence>
<evidence type="ECO:0000256" key="4">
    <source>
        <dbReference type="ARBA" id="ARBA00022723"/>
    </source>
</evidence>
<evidence type="ECO:0000259" key="16">
    <source>
        <dbReference type="PROSITE" id="PS50157"/>
    </source>
</evidence>
<evidence type="ECO:0000256" key="10">
    <source>
        <dbReference type="ARBA" id="ARBA00023125"/>
    </source>
</evidence>
<keyword evidence="11" id="KW-0804">Transcription</keyword>
<dbReference type="FunFam" id="3.30.160.60:FF:000478">
    <property type="entry name" value="Zinc finger protein 133"/>
    <property type="match status" value="1"/>
</dbReference>
<dbReference type="SUPFAM" id="SSF57667">
    <property type="entry name" value="beta-beta-alpha zinc fingers"/>
    <property type="match status" value="6"/>
</dbReference>
<keyword evidence="18" id="KW-1185">Reference proteome</keyword>
<dbReference type="Proteomes" id="UP001460270">
    <property type="component" value="Unassembled WGS sequence"/>
</dbReference>
<dbReference type="PROSITE" id="PS00028">
    <property type="entry name" value="ZINC_FINGER_C2H2_1"/>
    <property type="match status" value="10"/>
</dbReference>
<dbReference type="FunFam" id="3.30.160.60:FF:000557">
    <property type="entry name" value="zinc finger and SCAN domain-containing protein 29"/>
    <property type="match status" value="1"/>
</dbReference>
<feature type="compositionally biased region" description="Basic and acidic residues" evidence="15">
    <location>
        <begin position="211"/>
        <end position="225"/>
    </location>
</feature>
<feature type="compositionally biased region" description="Polar residues" evidence="15">
    <location>
        <begin position="647"/>
        <end position="658"/>
    </location>
</feature>
<dbReference type="FunFam" id="3.30.160.60:FF:000624">
    <property type="entry name" value="zinc finger protein 697"/>
    <property type="match status" value="1"/>
</dbReference>
<keyword evidence="14" id="KW-0175">Coiled coil</keyword>
<evidence type="ECO:0000313" key="18">
    <source>
        <dbReference type="Proteomes" id="UP001460270"/>
    </source>
</evidence>
<feature type="region of interest" description="Disordered" evidence="15">
    <location>
        <begin position="637"/>
        <end position="675"/>
    </location>
</feature>
<dbReference type="InterPro" id="IPR013087">
    <property type="entry name" value="Znf_C2H2_type"/>
</dbReference>
<dbReference type="PANTHER" id="PTHR23235:SF142">
    <property type="entry name" value="ZINC FINGER PROTEIN 384"/>
    <property type="match status" value="1"/>
</dbReference>
<feature type="domain" description="C2H2-type" evidence="16">
    <location>
        <begin position="486"/>
        <end position="513"/>
    </location>
</feature>
<feature type="compositionally biased region" description="Basic and acidic residues" evidence="15">
    <location>
        <begin position="149"/>
        <end position="162"/>
    </location>
</feature>
<feature type="coiled-coil region" evidence="14">
    <location>
        <begin position="16"/>
        <end position="53"/>
    </location>
</feature>
<protein>
    <recommendedName>
        <fullName evidence="16">C2H2-type domain-containing protein</fullName>
    </recommendedName>
</protein>
<dbReference type="EMBL" id="JBBPFD010000009">
    <property type="protein sequence ID" value="KAK7912711.1"/>
    <property type="molecule type" value="Genomic_DNA"/>
</dbReference>
<dbReference type="InterPro" id="IPR036236">
    <property type="entry name" value="Znf_C2H2_sf"/>
</dbReference>
<dbReference type="PROSITE" id="PS50157">
    <property type="entry name" value="ZINC_FINGER_C2H2_2"/>
    <property type="match status" value="10"/>
</dbReference>
<accession>A0AAW0NYI5</accession>
<evidence type="ECO:0000256" key="14">
    <source>
        <dbReference type="SAM" id="Coils"/>
    </source>
</evidence>
<keyword evidence="4" id="KW-0479">Metal-binding</keyword>
<evidence type="ECO:0000256" key="8">
    <source>
        <dbReference type="ARBA" id="ARBA00022843"/>
    </source>
</evidence>
<evidence type="ECO:0000256" key="6">
    <source>
        <dbReference type="ARBA" id="ARBA00022771"/>
    </source>
</evidence>
<evidence type="ECO:0000313" key="17">
    <source>
        <dbReference type="EMBL" id="KAK7912711.1"/>
    </source>
</evidence>
<proteinExistence type="inferred from homology"/>
<evidence type="ECO:0000256" key="5">
    <source>
        <dbReference type="ARBA" id="ARBA00022737"/>
    </source>
</evidence>
<feature type="compositionally biased region" description="Basic and acidic residues" evidence="15">
    <location>
        <begin position="659"/>
        <end position="675"/>
    </location>
</feature>
<name>A0AAW0NYI5_9GOBI</name>
<feature type="coiled-coil region" evidence="14">
    <location>
        <begin position="590"/>
        <end position="617"/>
    </location>
</feature>
<feature type="domain" description="C2H2-type" evidence="16">
    <location>
        <begin position="346"/>
        <end position="373"/>
    </location>
</feature>
<feature type="domain" description="C2H2-type" evidence="16">
    <location>
        <begin position="542"/>
        <end position="565"/>
    </location>
</feature>
<feature type="region of interest" description="Disordered" evidence="15">
    <location>
        <begin position="95"/>
        <end position="184"/>
    </location>
</feature>
<comment type="caution">
    <text evidence="17">The sequence shown here is derived from an EMBL/GenBank/DDBJ whole genome shotgun (WGS) entry which is preliminary data.</text>
</comment>
<feature type="region of interest" description="Disordered" evidence="15">
    <location>
        <begin position="196"/>
        <end position="285"/>
    </location>
</feature>
<evidence type="ECO:0000256" key="1">
    <source>
        <dbReference type="ARBA" id="ARBA00004123"/>
    </source>
</evidence>
<keyword evidence="7" id="KW-0862">Zinc</keyword>
<feature type="compositionally biased region" description="Acidic residues" evidence="15">
    <location>
        <begin position="138"/>
        <end position="148"/>
    </location>
</feature>
<comment type="similarity">
    <text evidence="2">Belongs to the krueppel C2H2-type zinc-finger protein family.</text>
</comment>
<dbReference type="FunFam" id="3.30.160.60:FF:001527">
    <property type="entry name" value="Zinc finger protein"/>
    <property type="match status" value="1"/>
</dbReference>
<dbReference type="SMART" id="SM00355">
    <property type="entry name" value="ZnF_C2H2"/>
    <property type="match status" value="10"/>
</dbReference>
<dbReference type="FunFam" id="3.30.160.60:FF:000931">
    <property type="entry name" value="zinc finger protein 697"/>
    <property type="match status" value="1"/>
</dbReference>
<dbReference type="FunFam" id="3.30.160.60:FF:000690">
    <property type="entry name" value="Zinc finger protein 354C"/>
    <property type="match status" value="1"/>
</dbReference>
<evidence type="ECO:0000256" key="7">
    <source>
        <dbReference type="ARBA" id="ARBA00022833"/>
    </source>
</evidence>
<keyword evidence="8" id="KW-0832">Ubl conjugation</keyword>
<keyword evidence="3" id="KW-1017">Isopeptide bond</keyword>
<gene>
    <name evidence="17" type="ORF">WMY93_012922</name>
</gene>
<evidence type="ECO:0000256" key="13">
    <source>
        <dbReference type="PROSITE-ProRule" id="PRU00042"/>
    </source>
</evidence>
<evidence type="ECO:0000256" key="3">
    <source>
        <dbReference type="ARBA" id="ARBA00022499"/>
    </source>
</evidence>
<feature type="domain" description="C2H2-type" evidence="16">
    <location>
        <begin position="430"/>
        <end position="457"/>
    </location>
</feature>
<reference evidence="18" key="1">
    <citation type="submission" date="2024-04" db="EMBL/GenBank/DDBJ databases">
        <title>Salinicola lusitanus LLJ914,a marine bacterium isolated from the Okinawa Trough.</title>
        <authorList>
            <person name="Li J."/>
        </authorList>
    </citation>
    <scope>NUCLEOTIDE SEQUENCE [LARGE SCALE GENOMIC DNA]</scope>
</reference>
<feature type="compositionally biased region" description="Polar residues" evidence="15">
    <location>
        <begin position="261"/>
        <end position="272"/>
    </location>
</feature>
<dbReference type="AlphaFoldDB" id="A0AAW0NYI5"/>
<keyword evidence="10" id="KW-0238">DNA-binding</keyword>
<feature type="domain" description="C2H2-type" evidence="16">
    <location>
        <begin position="458"/>
        <end position="485"/>
    </location>
</feature>
<evidence type="ECO:0000256" key="12">
    <source>
        <dbReference type="ARBA" id="ARBA00023242"/>
    </source>
</evidence>
<dbReference type="Gene3D" id="3.30.160.60">
    <property type="entry name" value="Classic Zinc Finger"/>
    <property type="match status" value="10"/>
</dbReference>
<feature type="compositionally biased region" description="Acidic residues" evidence="15">
    <location>
        <begin position="275"/>
        <end position="285"/>
    </location>
</feature>
<dbReference type="Pfam" id="PF00096">
    <property type="entry name" value="zf-C2H2"/>
    <property type="match status" value="8"/>
</dbReference>